<keyword evidence="2" id="KW-1185">Reference proteome</keyword>
<comment type="caution">
    <text evidence="1">The sequence shown here is derived from an EMBL/GenBank/DDBJ whole genome shotgun (WGS) entry which is preliminary data.</text>
</comment>
<dbReference type="RefSeq" id="WP_202299298.1">
    <property type="nucleotide sequence ID" value="NZ_JAESIL010000003.1"/>
</dbReference>
<dbReference type="Proteomes" id="UP000635853">
    <property type="component" value="Unassembled WGS sequence"/>
</dbReference>
<evidence type="ECO:0000313" key="1">
    <source>
        <dbReference type="EMBL" id="MBL3576759.1"/>
    </source>
</evidence>
<proteinExistence type="predicted"/>
<name>A0ABS1RAU8_9RHOB</name>
<evidence type="ECO:0008006" key="3">
    <source>
        <dbReference type="Google" id="ProtNLM"/>
    </source>
</evidence>
<gene>
    <name evidence="1" type="ORF">JMJ92_01080</name>
</gene>
<dbReference type="EMBL" id="JAESIL010000003">
    <property type="protein sequence ID" value="MBL3576759.1"/>
    <property type="molecule type" value="Genomic_DNA"/>
</dbReference>
<accession>A0ABS1RAU8</accession>
<evidence type="ECO:0000313" key="2">
    <source>
        <dbReference type="Proteomes" id="UP000635853"/>
    </source>
</evidence>
<organism evidence="1 2">
    <name type="scientific">Rhodovulum visakhapatnamense</name>
    <dbReference type="NCBI Taxonomy" id="364297"/>
    <lineage>
        <taxon>Bacteria</taxon>
        <taxon>Pseudomonadati</taxon>
        <taxon>Pseudomonadota</taxon>
        <taxon>Alphaproteobacteria</taxon>
        <taxon>Rhodobacterales</taxon>
        <taxon>Paracoccaceae</taxon>
        <taxon>Rhodovulum</taxon>
    </lineage>
</organism>
<protein>
    <recommendedName>
        <fullName evidence="3">Phage integrase family protein</fullName>
    </recommendedName>
</protein>
<sequence>MMHQIPTMPTLKTAIAHIEAHGSPGQRQDPRKARIALALHGFEGPDFDSFPADLDHFDKTVPKLSGNMPALQRLIHASGISENTYRQSWRAARRLIATVTGAAAEKAERRSREDTWSALLARVDILVRSGLVLPIQRASLPALIDVCRQSQMAPRDLTPDTVAPLLEGRNSHGRRILRRGLNTLDRLQTYPRLRDLLPPGPVTPAPKKTGRLATLPLHMQSAIPSWVDRAARTQVEHERHEHLSEPLSDSARGRYRAALCLYVDTLLTSGMSIPENPDLEELFTRERIDLVLGRWTTEQTHTARTNFQYAVDLASLLARNGASNPAEYLHGLTRVMTRLQEGRAAGRRMSPKTRRFCEELLNDPKKKILFQIQHVEYYRRALETLATARAKAFDLTFLATPEHMAALSNIRCGEAKDLLRRARMFGLLAAYAAIALEGAPYRRKNLLSLRHTGPRKTLLLHLEGRDPQAVIKFPNEELKNGRWLSERGEELEAITIRTRGAGDLGPEILSFYLEKIRPLFPEATRTHCLFPPIERAHTTDSSFLIGTFDIWLAEGSAEIGLPLSSHNFRHGYCSIDINEGRRSMEDLARIMGDTVATIQRFYSWIDAKRSVQAVQQDTARRRAEIVRAREGRRG</sequence>
<reference evidence="2" key="1">
    <citation type="submission" date="2021-01" db="EMBL/GenBank/DDBJ databases">
        <title>Draft genomes of Rhodovulum sulfidophilum.</title>
        <authorList>
            <person name="Guzman M.S."/>
        </authorList>
    </citation>
    <scope>NUCLEOTIDE SEQUENCE [LARGE SCALE GENOMIC DNA]</scope>
    <source>
        <strain evidence="2">AB19</strain>
    </source>
</reference>